<protein>
    <recommendedName>
        <fullName evidence="3">Tetratricopeptide repeat protein</fullName>
    </recommendedName>
</protein>
<dbReference type="EMBL" id="JAMPKK010000001">
    <property type="protein sequence ID" value="MEP0862965.1"/>
    <property type="molecule type" value="Genomic_DNA"/>
</dbReference>
<dbReference type="SUPFAM" id="SSF48452">
    <property type="entry name" value="TPR-like"/>
    <property type="match status" value="1"/>
</dbReference>
<evidence type="ECO:0008006" key="3">
    <source>
        <dbReference type="Google" id="ProtNLM"/>
    </source>
</evidence>
<accession>A0ABV0JHP2</accession>
<organism evidence="1 2">
    <name type="scientific">Funiculus sociatus GB2-A5</name>
    <dbReference type="NCBI Taxonomy" id="2933946"/>
    <lineage>
        <taxon>Bacteria</taxon>
        <taxon>Bacillati</taxon>
        <taxon>Cyanobacteriota</taxon>
        <taxon>Cyanophyceae</taxon>
        <taxon>Coleofasciculales</taxon>
        <taxon>Coleofasciculaceae</taxon>
        <taxon>Funiculus</taxon>
    </lineage>
</organism>
<proteinExistence type="predicted"/>
<dbReference type="Proteomes" id="UP001442494">
    <property type="component" value="Unassembled WGS sequence"/>
</dbReference>
<dbReference type="Gene3D" id="1.25.40.10">
    <property type="entry name" value="Tetratricopeptide repeat domain"/>
    <property type="match status" value="1"/>
</dbReference>
<dbReference type="InterPro" id="IPR011990">
    <property type="entry name" value="TPR-like_helical_dom_sf"/>
</dbReference>
<name>A0ABV0JHP2_9CYAN</name>
<gene>
    <name evidence="1" type="ORF">NDI37_00525</name>
</gene>
<evidence type="ECO:0000313" key="2">
    <source>
        <dbReference type="Proteomes" id="UP001442494"/>
    </source>
</evidence>
<sequence length="36" mass="4232">MTAAIEKFKQAVQLNPNYVEAKDNLKKTQQQLKKQR</sequence>
<keyword evidence="2" id="KW-1185">Reference proteome</keyword>
<comment type="caution">
    <text evidence="1">The sequence shown here is derived from an EMBL/GenBank/DDBJ whole genome shotgun (WGS) entry which is preliminary data.</text>
</comment>
<reference evidence="1 2" key="1">
    <citation type="submission" date="2022-04" db="EMBL/GenBank/DDBJ databases">
        <title>Positive selection, recombination, and allopatry shape intraspecific diversity of widespread and dominant cyanobacteria.</title>
        <authorList>
            <person name="Wei J."/>
            <person name="Shu W."/>
            <person name="Hu C."/>
        </authorList>
    </citation>
    <scope>NUCLEOTIDE SEQUENCE [LARGE SCALE GENOMIC DNA]</scope>
    <source>
        <strain evidence="1 2">GB2-A5</strain>
    </source>
</reference>
<evidence type="ECO:0000313" key="1">
    <source>
        <dbReference type="EMBL" id="MEP0862965.1"/>
    </source>
</evidence>